<gene>
    <name evidence="1" type="ORF">SAMN05661091_4770</name>
</gene>
<dbReference type="AlphaFoldDB" id="A0A1X7HNE4"/>
<protein>
    <submittedName>
        <fullName evidence="1">Uncharacterized protein</fullName>
    </submittedName>
</protein>
<organism evidence="1 2">
    <name type="scientific">Paenibacillus uliginis N3/975</name>
    <dbReference type="NCBI Taxonomy" id="1313296"/>
    <lineage>
        <taxon>Bacteria</taxon>
        <taxon>Bacillati</taxon>
        <taxon>Bacillota</taxon>
        <taxon>Bacilli</taxon>
        <taxon>Bacillales</taxon>
        <taxon>Paenibacillaceae</taxon>
        <taxon>Paenibacillus</taxon>
    </lineage>
</organism>
<sequence length="218" mass="24944">MTVREGILSDEIMACAELEQDPLFHKIPKDKIPYYVSTSLARGREAAAPYIGRDIRELCQAEGLRYEITNRSGTFHNVSFRAQIDFAKKTPEIIVYSASLAGMRQAYQEVVGTDAEGTELDRLIDIHLAHEFYHYLEYKTGKFTNEELEPIEVFRLGQFFVKRSSVVKTSEIAAHAFCKEVMGLPCLPNVLDYVYLIQSNTLSEEQFGQQVISWKSWM</sequence>
<dbReference type="Proteomes" id="UP000192940">
    <property type="component" value="Chromosome I"/>
</dbReference>
<evidence type="ECO:0000313" key="1">
    <source>
        <dbReference type="EMBL" id="SMF89771.1"/>
    </source>
</evidence>
<proteinExistence type="predicted"/>
<name>A0A1X7HNE4_9BACL</name>
<keyword evidence="2" id="KW-1185">Reference proteome</keyword>
<accession>A0A1X7HNE4</accession>
<evidence type="ECO:0000313" key="2">
    <source>
        <dbReference type="Proteomes" id="UP000192940"/>
    </source>
</evidence>
<reference evidence="1 2" key="1">
    <citation type="submission" date="2017-04" db="EMBL/GenBank/DDBJ databases">
        <authorList>
            <person name="Afonso C.L."/>
            <person name="Miller P.J."/>
            <person name="Scott M.A."/>
            <person name="Spackman E."/>
            <person name="Goraichik I."/>
            <person name="Dimitrov K.M."/>
            <person name="Suarez D.L."/>
            <person name="Swayne D.E."/>
        </authorList>
    </citation>
    <scope>NUCLEOTIDE SEQUENCE [LARGE SCALE GENOMIC DNA]</scope>
    <source>
        <strain evidence="1 2">N3/975</strain>
    </source>
</reference>
<dbReference type="RefSeq" id="WP_208915483.1">
    <property type="nucleotide sequence ID" value="NZ_LT840184.1"/>
</dbReference>
<dbReference type="STRING" id="1313296.SAMN05661091_4770"/>
<dbReference type="EMBL" id="LT840184">
    <property type="protein sequence ID" value="SMF89771.1"/>
    <property type="molecule type" value="Genomic_DNA"/>
</dbReference>